<feature type="transmembrane region" description="Helical" evidence="7">
    <location>
        <begin position="586"/>
        <end position="613"/>
    </location>
</feature>
<feature type="transmembrane region" description="Helical" evidence="7">
    <location>
        <begin position="144"/>
        <end position="165"/>
    </location>
</feature>
<feature type="transmembrane region" description="Helical" evidence="7">
    <location>
        <begin position="718"/>
        <end position="739"/>
    </location>
</feature>
<evidence type="ECO:0000256" key="2">
    <source>
        <dbReference type="ARBA" id="ARBA00007779"/>
    </source>
</evidence>
<sequence>MAVTGVSLATALGINGGVCCAFLIIFSILRIKPFTRKFYAPKRFDPEVRPKPKKLPNGLFSWIAPTLFYDEGEMLRTAGMDVVVMVRLLSYGWVLFAFCTFWCCALLMPINGTAGFLARLPPTPATSDLDLLSTSNVPQGSPRMWAHLISAYVVSLVALGLLVGFSNDVSRLRARFMSTLPRGGTSHCVLITDIPCVDGLGAKEPSKSGAATEPAGYKEERLDAELGGKGSVSGHHGYTAIDDDVLCPWADARSQLRSGNTESMVRNEMATTYGEPKVAAVNVVYNTAKLDPLLAKYDKSKSQLEDITDDYIGKLRRGKEIKKRKEVSLLPAITPKWAKERYNVGTKAVKVDALEYLPQEMEHLLGEMKTEREAIKEAHLPAAFVTFNDRASANAAATGLQSYDETAWRIQPAPDSEEIIWGNLSMRYKQRVMRSLGMWVVFIAMLVFYLPITAAIQMVVNLQNASAIPGLNIIVRLPFVTQVLQGILPGLVLKIFLILVPPILKAMARFEGKVSLSEVDFSVVGRFFIFQVFAVFIFNFLLGTVTSDLLSVVNKFREIADEPTKRVPELLGVGAAQTSSFYMSYILINACAIGGGLLRLVGLILFFVFMKLAGTERARYRLWAKQNYEFGTNVANHTMVLLLGLAFTVLAPLIAPFCLLYFSLALLAQKYQLVYVVTLPYQAAGRMWMNCFNQIMTGIYFLQVMALCVLLVKGFAFAALIIPLIVFTAVVHSNCTKLFRRPWTLMSAKEAAILDKRDPADISPAELDEVRGKYLSPVFKVDEAEHAALLQQAGQVDRHLKGEASGLDLSEPVEEAEDDA</sequence>
<evidence type="ECO:0000256" key="3">
    <source>
        <dbReference type="ARBA" id="ARBA00022448"/>
    </source>
</evidence>
<dbReference type="AlphaFoldDB" id="A0A383WQ20"/>
<keyword evidence="12" id="KW-1185">Reference proteome</keyword>
<name>A0A383WQ20_TETOB</name>
<dbReference type="EMBL" id="FNXT01001364">
    <property type="protein sequence ID" value="SZX79322.1"/>
    <property type="molecule type" value="Genomic_DNA"/>
</dbReference>
<reference evidence="11 12" key="1">
    <citation type="submission" date="2016-10" db="EMBL/GenBank/DDBJ databases">
        <authorList>
            <person name="Cai Z."/>
        </authorList>
    </citation>
    <scope>NUCLEOTIDE SEQUENCE [LARGE SCALE GENOMIC DNA]</scope>
</reference>
<dbReference type="InterPro" id="IPR045122">
    <property type="entry name" value="Csc1-like"/>
</dbReference>
<feature type="transmembrane region" description="Helical" evidence="7">
    <location>
        <begin position="6"/>
        <end position="29"/>
    </location>
</feature>
<gene>
    <name evidence="11" type="ORF">BQ4739_LOCUS19601</name>
</gene>
<keyword evidence="5 7" id="KW-1133">Transmembrane helix</keyword>
<evidence type="ECO:0000313" key="11">
    <source>
        <dbReference type="EMBL" id="SZX79322.1"/>
    </source>
</evidence>
<evidence type="ECO:0000259" key="9">
    <source>
        <dbReference type="Pfam" id="PF13967"/>
    </source>
</evidence>
<evidence type="ECO:0000256" key="6">
    <source>
        <dbReference type="ARBA" id="ARBA00023136"/>
    </source>
</evidence>
<evidence type="ECO:0000259" key="10">
    <source>
        <dbReference type="Pfam" id="PF14703"/>
    </source>
</evidence>
<dbReference type="InterPro" id="IPR027815">
    <property type="entry name" value="CSC1/OSCA1-like_cyt"/>
</dbReference>
<evidence type="ECO:0000256" key="4">
    <source>
        <dbReference type="ARBA" id="ARBA00022692"/>
    </source>
</evidence>
<feature type="transmembrane region" description="Helical" evidence="7">
    <location>
        <begin position="479"/>
        <end position="500"/>
    </location>
</feature>
<dbReference type="Pfam" id="PF02714">
    <property type="entry name" value="RSN1_7TM"/>
    <property type="match status" value="1"/>
</dbReference>
<comment type="subcellular location">
    <subcellularLocation>
        <location evidence="1">Membrane</location>
        <topology evidence="1">Multi-pass membrane protein</topology>
    </subcellularLocation>
</comment>
<feature type="transmembrane region" description="Helical" evidence="7">
    <location>
        <begin position="634"/>
        <end position="654"/>
    </location>
</feature>
<feature type="transmembrane region" description="Helical" evidence="7">
    <location>
        <begin position="88"/>
        <end position="110"/>
    </location>
</feature>
<dbReference type="InterPro" id="IPR003864">
    <property type="entry name" value="CSC1/OSCA1-like_7TM"/>
</dbReference>
<dbReference type="GO" id="GO:0005886">
    <property type="term" value="C:plasma membrane"/>
    <property type="evidence" value="ECO:0007669"/>
    <property type="project" value="TreeGrafter"/>
</dbReference>
<dbReference type="GO" id="GO:0005227">
    <property type="term" value="F:calcium-activated cation channel activity"/>
    <property type="evidence" value="ECO:0007669"/>
    <property type="project" value="InterPro"/>
</dbReference>
<feature type="domain" description="CSC1/OSCA1-like cytosolic" evidence="10">
    <location>
        <begin position="271"/>
        <end position="423"/>
    </location>
</feature>
<feature type="domain" description="CSC1/OSCA1-like N-terminal transmembrane" evidence="9">
    <location>
        <begin position="8"/>
        <end position="162"/>
    </location>
</feature>
<keyword evidence="6 7" id="KW-0472">Membrane</keyword>
<evidence type="ECO:0000256" key="5">
    <source>
        <dbReference type="ARBA" id="ARBA00022989"/>
    </source>
</evidence>
<dbReference type="PANTHER" id="PTHR13018:SF5">
    <property type="entry name" value="RE44586P"/>
    <property type="match status" value="1"/>
</dbReference>
<protein>
    <recommendedName>
        <fullName evidence="13">ERD4-related membrane protein</fullName>
    </recommendedName>
</protein>
<keyword evidence="3" id="KW-0813">Transport</keyword>
<dbReference type="InterPro" id="IPR032880">
    <property type="entry name" value="CSC1/OSCA1-like_N"/>
</dbReference>
<keyword evidence="4 7" id="KW-0812">Transmembrane</keyword>
<feature type="domain" description="CSC1/OSCA1-like 7TM region" evidence="8">
    <location>
        <begin position="434"/>
        <end position="707"/>
    </location>
</feature>
<feature type="transmembrane region" description="Helical" evidence="7">
    <location>
        <begin position="691"/>
        <end position="712"/>
    </location>
</feature>
<dbReference type="PANTHER" id="PTHR13018">
    <property type="entry name" value="PROBABLE MEMBRANE PROTEIN DUF221-RELATED"/>
    <property type="match status" value="1"/>
</dbReference>
<proteinExistence type="inferred from homology"/>
<feature type="transmembrane region" description="Helical" evidence="7">
    <location>
        <begin position="436"/>
        <end position="459"/>
    </location>
</feature>
<evidence type="ECO:0000256" key="7">
    <source>
        <dbReference type="SAM" id="Phobius"/>
    </source>
</evidence>
<evidence type="ECO:0000313" key="12">
    <source>
        <dbReference type="Proteomes" id="UP000256970"/>
    </source>
</evidence>
<evidence type="ECO:0000259" key="8">
    <source>
        <dbReference type="Pfam" id="PF02714"/>
    </source>
</evidence>
<dbReference type="Pfam" id="PF14703">
    <property type="entry name" value="PHM7_cyt"/>
    <property type="match status" value="1"/>
</dbReference>
<organism evidence="11 12">
    <name type="scientific">Tetradesmus obliquus</name>
    <name type="common">Green alga</name>
    <name type="synonym">Acutodesmus obliquus</name>
    <dbReference type="NCBI Taxonomy" id="3088"/>
    <lineage>
        <taxon>Eukaryota</taxon>
        <taxon>Viridiplantae</taxon>
        <taxon>Chlorophyta</taxon>
        <taxon>core chlorophytes</taxon>
        <taxon>Chlorophyceae</taxon>
        <taxon>CS clade</taxon>
        <taxon>Sphaeropleales</taxon>
        <taxon>Scenedesmaceae</taxon>
        <taxon>Tetradesmus</taxon>
    </lineage>
</organism>
<accession>A0A383WQ20</accession>
<dbReference type="Pfam" id="PF13967">
    <property type="entry name" value="RSN1_TM"/>
    <property type="match status" value="1"/>
</dbReference>
<evidence type="ECO:0008006" key="13">
    <source>
        <dbReference type="Google" id="ProtNLM"/>
    </source>
</evidence>
<comment type="similarity">
    <text evidence="2">Belongs to the CSC1 (TC 1.A.17) family.</text>
</comment>
<feature type="transmembrane region" description="Helical" evidence="7">
    <location>
        <begin position="521"/>
        <end position="542"/>
    </location>
</feature>
<dbReference type="Proteomes" id="UP000256970">
    <property type="component" value="Unassembled WGS sequence"/>
</dbReference>
<evidence type="ECO:0000256" key="1">
    <source>
        <dbReference type="ARBA" id="ARBA00004141"/>
    </source>
</evidence>